<proteinExistence type="predicted"/>
<feature type="transmembrane region" description="Helical" evidence="1">
    <location>
        <begin position="119"/>
        <end position="137"/>
    </location>
</feature>
<evidence type="ECO:0008006" key="3">
    <source>
        <dbReference type="Google" id="ProtNLM"/>
    </source>
</evidence>
<dbReference type="InterPro" id="IPR021359">
    <property type="entry name" value="DUF2812"/>
</dbReference>
<keyword evidence="1" id="KW-0812">Transmembrane</keyword>
<keyword evidence="1" id="KW-0472">Membrane</keyword>
<gene>
    <name evidence="2" type="ORF">CSLFYP84_02027</name>
</gene>
<reference evidence="2" key="1">
    <citation type="submission" date="2019-11" db="EMBL/GenBank/DDBJ databases">
        <authorList>
            <person name="Feng L."/>
        </authorList>
    </citation>
    <scope>NUCLEOTIDE SEQUENCE</scope>
    <source>
        <strain evidence="2">CsymbiosumLFYP84</strain>
    </source>
</reference>
<accession>A0A6N3EHQ2</accession>
<evidence type="ECO:0000313" key="2">
    <source>
        <dbReference type="EMBL" id="VYU37983.1"/>
    </source>
</evidence>
<sequence>MNKEIMKRLPFAETNVEGIELWLDQMALEGLFLCDTAGTSWYFREGEPEAIRYRLDKVTEKGAMPSVEKRESYQKKGWKYLLTHKTMYHIFQAKDPQAEELHMDGLEESLKLKQLQTTFRSNLILCIASAAAGYWLYRMTGYVFFQYPLLSIVSPDFNRIFLAVWLAGCVLSCIFSYKDVRAMRRYMAEGRKAGYEKELTGRSLKEKLSRYFFPIWFFLYFGACILFRPESVELDGRMNFEGLPVLEAFEDGTVETSDGWFLNGKEDRYIEYKNLLLNENYELHETRMVTKEGQAESRETSISAYYFDSRISVLTEPLFKELVRKYTGAESSDLAQSAPSGTGLDQCVYVKEGEKQVVVAAEGNRILVVEYDGQSDMKEKTGIIKEILEKGK</sequence>
<dbReference type="AlphaFoldDB" id="A0A6N3EHQ2"/>
<name>A0A6N3EHQ2_CLOSY</name>
<protein>
    <recommendedName>
        <fullName evidence="3">DUF2812 domain-containing protein</fullName>
    </recommendedName>
</protein>
<dbReference type="Pfam" id="PF11193">
    <property type="entry name" value="DUF2812"/>
    <property type="match status" value="1"/>
</dbReference>
<evidence type="ECO:0000256" key="1">
    <source>
        <dbReference type="SAM" id="Phobius"/>
    </source>
</evidence>
<dbReference type="RefSeq" id="WP_009298031.1">
    <property type="nucleotide sequence ID" value="NZ_CACRUA010000025.1"/>
</dbReference>
<feature type="transmembrane region" description="Helical" evidence="1">
    <location>
        <begin position="157"/>
        <end position="177"/>
    </location>
</feature>
<organism evidence="2">
    <name type="scientific">Clostridium symbiosum</name>
    <name type="common">Bacteroides symbiosus</name>
    <dbReference type="NCBI Taxonomy" id="1512"/>
    <lineage>
        <taxon>Bacteria</taxon>
        <taxon>Bacillati</taxon>
        <taxon>Bacillota</taxon>
        <taxon>Clostridia</taxon>
        <taxon>Lachnospirales</taxon>
        <taxon>Lachnospiraceae</taxon>
        <taxon>Otoolea</taxon>
    </lineage>
</organism>
<dbReference type="EMBL" id="CACRUA010000025">
    <property type="protein sequence ID" value="VYU37983.1"/>
    <property type="molecule type" value="Genomic_DNA"/>
</dbReference>
<feature type="transmembrane region" description="Helical" evidence="1">
    <location>
        <begin position="211"/>
        <end position="229"/>
    </location>
</feature>
<keyword evidence="1" id="KW-1133">Transmembrane helix</keyword>